<reference evidence="5 6" key="1">
    <citation type="journal article" date="2017" name="Biotechnol. Biofuels">
        <title>Differential beta-glucosidase expression as a function of carbon source availability in Talaromyces amestolkiae: a genomic and proteomic approach.</title>
        <authorList>
            <person name="de Eugenio L.I."/>
            <person name="Mendez-Liter J.A."/>
            <person name="Nieto-Dominguez M."/>
            <person name="Alonso L."/>
            <person name="Gil-Munoz J."/>
            <person name="Barriuso J."/>
            <person name="Prieto A."/>
            <person name="Martinez M.J."/>
        </authorList>
    </citation>
    <scope>NUCLEOTIDE SEQUENCE [LARGE SCALE GENOMIC DNA]</scope>
    <source>
        <strain evidence="5 6">CIB</strain>
    </source>
</reference>
<gene>
    <name evidence="5" type="ORF">BHQ10_006517</name>
</gene>
<evidence type="ECO:0000256" key="2">
    <source>
        <dbReference type="ARBA" id="ARBA00022723"/>
    </source>
</evidence>
<evidence type="ECO:0000256" key="4">
    <source>
        <dbReference type="ARBA" id="ARBA00023242"/>
    </source>
</evidence>
<evidence type="ECO:0000256" key="3">
    <source>
        <dbReference type="ARBA" id="ARBA00023125"/>
    </source>
</evidence>
<dbReference type="Proteomes" id="UP000249363">
    <property type="component" value="Unassembled WGS sequence"/>
</dbReference>
<proteinExistence type="predicted"/>
<keyword evidence="4" id="KW-0539">Nucleus</keyword>
<dbReference type="PANTHER" id="PTHR46910">
    <property type="entry name" value="TRANSCRIPTION FACTOR PDR1"/>
    <property type="match status" value="1"/>
</dbReference>
<evidence type="ECO:0008006" key="7">
    <source>
        <dbReference type="Google" id="ProtNLM"/>
    </source>
</evidence>
<dbReference type="STRING" id="1196081.A0A364L3W2"/>
<evidence type="ECO:0000256" key="1">
    <source>
        <dbReference type="ARBA" id="ARBA00004123"/>
    </source>
</evidence>
<evidence type="ECO:0000313" key="6">
    <source>
        <dbReference type="Proteomes" id="UP000249363"/>
    </source>
</evidence>
<evidence type="ECO:0000313" key="5">
    <source>
        <dbReference type="EMBL" id="RAO70505.1"/>
    </source>
</evidence>
<dbReference type="GO" id="GO:0046872">
    <property type="term" value="F:metal ion binding"/>
    <property type="evidence" value="ECO:0007669"/>
    <property type="project" value="UniProtKB-KW"/>
</dbReference>
<dbReference type="EMBL" id="MIKG01000012">
    <property type="protein sequence ID" value="RAO70505.1"/>
    <property type="molecule type" value="Genomic_DNA"/>
</dbReference>
<dbReference type="GO" id="GO:0005634">
    <property type="term" value="C:nucleus"/>
    <property type="evidence" value="ECO:0007669"/>
    <property type="project" value="UniProtKB-SubCell"/>
</dbReference>
<dbReference type="CDD" id="cd12148">
    <property type="entry name" value="fungal_TF_MHR"/>
    <property type="match status" value="1"/>
</dbReference>
<dbReference type="RefSeq" id="XP_040735021.1">
    <property type="nucleotide sequence ID" value="XM_040879112.1"/>
</dbReference>
<keyword evidence="6" id="KW-1185">Reference proteome</keyword>
<keyword evidence="3" id="KW-0238">DNA-binding</keyword>
<name>A0A364L3W2_TALAM</name>
<sequence>MQLMVAQEFIAVTKRRLICTAQYGAFLMSILAVTLRLVESAKPLLSPSEREQASESYFELAQDLLRSSKNKLDIRHILALYHLALFSEGRTSSTGPVSSFVAEAIGLAFTTGLHRSTKDFNMDPVTLQGRPPLIRLSECSVELPAIVDNQYVTKAAILPQPESSPPVAVAAAVKITELYMVLEQVLSAINAPSKTAAAAFSLDCRPFERNHVFTRAQERLDQIERDLPPFLSQIDSSSNPNSKFFHSSRVRATCQFVRTLMARQALIDGLEANPPPSEEEIDSATSEACHLSIDIIKTYSRLRHTGHLRFCGFQAVSHITAAAHTLIASQLIFCSSSHLPSHRPNLSLSFLFRYPEQWITVMAQLASLKLQRFVSSLGNLHLLHLTITLK</sequence>
<dbReference type="GeneID" id="63795733"/>
<accession>A0A364L3W2</accession>
<keyword evidence="2" id="KW-0479">Metal-binding</keyword>
<dbReference type="PANTHER" id="PTHR46910:SF3">
    <property type="entry name" value="HALOTOLERANCE PROTEIN 9-RELATED"/>
    <property type="match status" value="1"/>
</dbReference>
<dbReference type="GO" id="GO:0003677">
    <property type="term" value="F:DNA binding"/>
    <property type="evidence" value="ECO:0007669"/>
    <property type="project" value="UniProtKB-KW"/>
</dbReference>
<protein>
    <recommendedName>
        <fullName evidence="7">Transcription factor domain-containing protein</fullName>
    </recommendedName>
</protein>
<organism evidence="5 6">
    <name type="scientific">Talaromyces amestolkiae</name>
    <dbReference type="NCBI Taxonomy" id="1196081"/>
    <lineage>
        <taxon>Eukaryota</taxon>
        <taxon>Fungi</taxon>
        <taxon>Dikarya</taxon>
        <taxon>Ascomycota</taxon>
        <taxon>Pezizomycotina</taxon>
        <taxon>Eurotiomycetes</taxon>
        <taxon>Eurotiomycetidae</taxon>
        <taxon>Eurotiales</taxon>
        <taxon>Trichocomaceae</taxon>
        <taxon>Talaromyces</taxon>
        <taxon>Talaromyces sect. Talaromyces</taxon>
    </lineage>
</organism>
<dbReference type="InterPro" id="IPR050987">
    <property type="entry name" value="AtrR-like"/>
</dbReference>
<comment type="caution">
    <text evidence="5">The sequence shown here is derived from an EMBL/GenBank/DDBJ whole genome shotgun (WGS) entry which is preliminary data.</text>
</comment>
<dbReference type="AlphaFoldDB" id="A0A364L3W2"/>
<dbReference type="GO" id="GO:0003700">
    <property type="term" value="F:DNA-binding transcription factor activity"/>
    <property type="evidence" value="ECO:0007669"/>
    <property type="project" value="InterPro"/>
</dbReference>
<comment type="subcellular location">
    <subcellularLocation>
        <location evidence="1">Nucleus</location>
    </subcellularLocation>
</comment>
<dbReference type="OrthoDB" id="2123952at2759"/>